<organism evidence="2 3">
    <name type="scientific">Romanomermis culicivorax</name>
    <name type="common">Nematode worm</name>
    <dbReference type="NCBI Taxonomy" id="13658"/>
    <lineage>
        <taxon>Eukaryota</taxon>
        <taxon>Metazoa</taxon>
        <taxon>Ecdysozoa</taxon>
        <taxon>Nematoda</taxon>
        <taxon>Enoplea</taxon>
        <taxon>Dorylaimia</taxon>
        <taxon>Mermithida</taxon>
        <taxon>Mermithoidea</taxon>
        <taxon>Mermithidae</taxon>
        <taxon>Romanomermis</taxon>
    </lineage>
</organism>
<feature type="compositionally biased region" description="Basic and acidic residues" evidence="1">
    <location>
        <begin position="684"/>
        <end position="707"/>
    </location>
</feature>
<dbReference type="Proteomes" id="UP000887565">
    <property type="component" value="Unplaced"/>
</dbReference>
<evidence type="ECO:0000313" key="3">
    <source>
        <dbReference type="WBParaSite" id="nRc.2.0.1.t29373-RA"/>
    </source>
</evidence>
<feature type="region of interest" description="Disordered" evidence="1">
    <location>
        <begin position="470"/>
        <end position="576"/>
    </location>
</feature>
<name>A0A915JTE3_ROMCU</name>
<feature type="compositionally biased region" description="Basic residues" evidence="1">
    <location>
        <begin position="708"/>
        <end position="728"/>
    </location>
</feature>
<protein>
    <submittedName>
        <fullName evidence="3">Uncharacterized protein</fullName>
    </submittedName>
</protein>
<proteinExistence type="predicted"/>
<keyword evidence="2" id="KW-1185">Reference proteome</keyword>
<sequence>MDVTSTTASAVGQTNNIRAELILNDNRKTPITMVDASGQSNENINIVITINRDTALSGTVVRPPTPKKRILSVQSAEDLSLLEKEQESLAIAELAACQRVLSIPSSSVLSKIAPTFLPTVVFLEAEATPKIPEGKPRAVPQARAQPTTTSAPISDDFQSLGGKDSMNNAKKCDFGQSRKLAVITSQCSLARMAPRECPTVAYICGQDVKVVKPEVEETVLVQRTVAVATTADLTMTDMQKWKVSKDEFLTVQRVFNKCFRFFGAAASEFAADKNKMSFNDVAKCESSRCYPLLPNIKAAVKVPRATVAFTAETIAATIDEVLTQKSPIAVSEPPECPDVALDLYTRNLESMNDVQQKESDEQQNRCRPVRARFPENALFTVDKTSPDEIGGFFTAIDQKNIVGGGPTENRTAVEIATKGATSTLTKVRVDTVTTTTTSTTVTVANTTGFDDRNEHISSNVKSSYKQNVFEDAKQVRSSPKTKGVKLSSGSITTRKKTRSQKSNKDNQLKQKASKSNESFGSATTEKAASADPVDAIGLDIPSILTDEPPPVDKVEQSPVEAEKKPVLSPETHRVVKVADSRKRKTLFTTLSEPSRIKDPPAAAKTAVGTAKTAVGRSRQAIASKSTISALVEETNVGSNAVENRAEIEISNIAPGTKVAVDMEAKQAAPDNECSTSFFMSSAKEAQKTETKSAVLKDRKAEKSGQKEKPKKKSKREKAKKSVKKKKKN</sequence>
<feature type="compositionally biased region" description="Polar residues" evidence="1">
    <location>
        <begin position="509"/>
        <end position="526"/>
    </location>
</feature>
<feature type="region of interest" description="Disordered" evidence="1">
    <location>
        <begin position="132"/>
        <end position="155"/>
    </location>
</feature>
<dbReference type="WBParaSite" id="nRc.2.0.1.t29373-RA">
    <property type="protein sequence ID" value="nRc.2.0.1.t29373-RA"/>
    <property type="gene ID" value="nRc.2.0.1.g29373"/>
</dbReference>
<dbReference type="AlphaFoldDB" id="A0A915JTE3"/>
<accession>A0A915JTE3</accession>
<evidence type="ECO:0000256" key="1">
    <source>
        <dbReference type="SAM" id="MobiDB-lite"/>
    </source>
</evidence>
<evidence type="ECO:0000313" key="2">
    <source>
        <dbReference type="Proteomes" id="UP000887565"/>
    </source>
</evidence>
<reference evidence="3" key="1">
    <citation type="submission" date="2022-11" db="UniProtKB">
        <authorList>
            <consortium name="WormBaseParasite"/>
        </authorList>
    </citation>
    <scope>IDENTIFICATION</scope>
</reference>
<feature type="region of interest" description="Disordered" evidence="1">
    <location>
        <begin position="677"/>
        <end position="728"/>
    </location>
</feature>
<feature type="compositionally biased region" description="Basic and acidic residues" evidence="1">
    <location>
        <begin position="550"/>
        <end position="576"/>
    </location>
</feature>